<keyword evidence="2" id="KW-1185">Reference proteome</keyword>
<reference evidence="1 2" key="1">
    <citation type="submission" date="2014-07" db="EMBL/GenBank/DDBJ databases">
        <title>Genomic and transcriptomic analysis on Apis cerana provide comprehensive insights into honey bee biology.</title>
        <authorList>
            <person name="Diao Q."/>
            <person name="Sun L."/>
            <person name="Zheng H."/>
            <person name="Zheng H."/>
            <person name="Xu S."/>
            <person name="Wang S."/>
            <person name="Zeng Z."/>
            <person name="Hu F."/>
            <person name="Su S."/>
            <person name="Wu J."/>
        </authorList>
    </citation>
    <scope>NUCLEOTIDE SEQUENCE [LARGE SCALE GENOMIC DNA]</scope>
    <source>
        <tissue evidence="1">Pupae without intestine</tissue>
    </source>
</reference>
<dbReference type="EMBL" id="KZ288312">
    <property type="protein sequence ID" value="PBC28430.1"/>
    <property type="molecule type" value="Genomic_DNA"/>
</dbReference>
<evidence type="ECO:0000313" key="1">
    <source>
        <dbReference type="EMBL" id="PBC28430.1"/>
    </source>
</evidence>
<evidence type="ECO:0000313" key="2">
    <source>
        <dbReference type="Proteomes" id="UP000242457"/>
    </source>
</evidence>
<sequence>MKIAMFARALTIRRFFTNGSFKRNAIVKQEAMGKERFHCPMLFVPVLASEEHNVSSMHPESTFTRFQLAQWWWG</sequence>
<protein>
    <submittedName>
        <fullName evidence="1">Uncharacterized protein</fullName>
    </submittedName>
</protein>
<organism evidence="1 2">
    <name type="scientific">Apis cerana cerana</name>
    <name type="common">Oriental honeybee</name>
    <dbReference type="NCBI Taxonomy" id="94128"/>
    <lineage>
        <taxon>Eukaryota</taxon>
        <taxon>Metazoa</taxon>
        <taxon>Ecdysozoa</taxon>
        <taxon>Arthropoda</taxon>
        <taxon>Hexapoda</taxon>
        <taxon>Insecta</taxon>
        <taxon>Pterygota</taxon>
        <taxon>Neoptera</taxon>
        <taxon>Endopterygota</taxon>
        <taxon>Hymenoptera</taxon>
        <taxon>Apocrita</taxon>
        <taxon>Aculeata</taxon>
        <taxon>Apoidea</taxon>
        <taxon>Anthophila</taxon>
        <taxon>Apidae</taxon>
        <taxon>Apis</taxon>
    </lineage>
</organism>
<gene>
    <name evidence="1" type="ORF">APICC_01501</name>
</gene>
<dbReference type="Proteomes" id="UP000242457">
    <property type="component" value="Unassembled WGS sequence"/>
</dbReference>
<proteinExistence type="predicted"/>
<name>A0A2A3E9N5_APICC</name>
<accession>A0A2A3E9N5</accession>
<dbReference type="AlphaFoldDB" id="A0A2A3E9N5"/>